<evidence type="ECO:0000256" key="6">
    <source>
        <dbReference type="PROSITE-ProRule" id="PRU00782"/>
    </source>
</evidence>
<dbReference type="PROSITE" id="PS51456">
    <property type="entry name" value="MYOSIN_MOTOR"/>
    <property type="match status" value="1"/>
</dbReference>
<proteinExistence type="inferred from homology"/>
<dbReference type="InterPro" id="IPR036871">
    <property type="entry name" value="PX_dom_sf"/>
</dbReference>
<dbReference type="Pfam" id="PF00787">
    <property type="entry name" value="PX"/>
    <property type="match status" value="1"/>
</dbReference>
<keyword evidence="4 6" id="KW-0505">Motor protein</keyword>
<sequence length="1474" mass="167795">MTDTLKCTSLSVGTEIWIPDPKQVWRIVEIRRVHQNGFLLDVTDALITETIDVQQVGGVFKVNPNVVDDMTSLYYIHEAGILHNLAIRSRSESLHPYTLMANVLIAVNPLIRIVEPKMEDYIKAQLGECSPHPYLIAEMGFQQMILQKENAQPQSIVISGESGAGKTETSKIVLRFLTSREYVTDANREQTVKLPGSKLVKAVGHEKSDSIQSGYGTEIDKRLWDTNPILEAFGNAKTSRNHNSSRFGKFMNLQFDDKKSFKLSGAFIETYLLEKFRVVAQIPGERNFHVFYFLLSGADEGLRHDLRLASAESFAYLNRSNCVSDPNIDDEILFDELVSAMTTVNIDQHLQKEIWKILAAVLHLGNIQLQSAETSEGESAEVADTVSVETCAELLGMDTYNLSRVITEREIATRDEKFTIKRSVKEGGQIRDAIAKMIYSQLFKWIVFRINLTLGHKDRPLPFIGVLDIFGFESFETNEFEQLLINFANEALQATFNQHVFVAEQELFRSEGIQTGNIAWPDNRDCINLIAQKINGILPLLDQESKNPNPSDKKWNSTLHKTHANHSRFVPPHEKDKQYVFIIKHFAMHVTYTIGNFMEKNTDLIPQDLHSLIRSSSSQLVSTLLDSKTVSDTQFNPQEEPVFGLRPPGKSVSASFCDQMQSLVDTLNSTRCSFIRCIKPNSIMTPNNFDPTYVVDQLRCTGMLATCELLQVGLPTRVTYEEICRIYKPALPTSVTPLFAAYTDRTLTEAVLWAFRVDSEAYRLGRTRVFFKTGKIALLDALLTVDMKKMGPWIVSRLRKWLARRRWRYATAKICGLHAFVWLNEYTRRRRQAMVQIQAIIRMVQCRRQFLRLRNAHRNHQLRKAAMKKRLKRAMYAILAGNALTQVWLRARLRIETKRKLQVESVLLIQALVRGHLVRNLAKKRKLQIEREAVFLVSDREISVQEPGMKITAKRRWRVVFCAVKLLIFFLRQHENALMLHQVSEEEKERCISTTQKTNQEHINFQNGRLLALKESFAAQRIQRCFRTYLANAEEKQEIAFNRVQVISKAAYDAAQESSAANTNAGLALKKELNAHQALRDSSAVFQCLGKVGTVGSLGFVEGGYHDLSSFEDELKNIDPNANGAYRSNGVPGFAIQHDTLENADLSWIAGTGIREEGQGFAGKVREEEVAETRHDLYGENGATSIEPLMAAEDEDLNPIERFQEFPSGPPIPYKGGIFTCTLLGHRKQQDQDWGDEYSEYVLRCTWGRDILEQSKTAWLVGGRYNDFNILHQELKAAASGRRGKRAPWFPRFPKRHPFSTMIGINQQEQFIVKREKELNRYMTQVLTQMPDALLNAHLDRFLNLTLRTQDIGEREAFAEARKRWEEEERQALVTAADAEPLNDSELHEVEQLVHQLLQKILHGIGDLRQATDLQEMIHAVKVLLPRVAASGQIGAGVHMELVPLAMQLQDDIQDAFNQYNDSLLAVRLGHDIN</sequence>
<dbReference type="GO" id="GO:0051015">
    <property type="term" value="F:actin filament binding"/>
    <property type="evidence" value="ECO:0007669"/>
    <property type="project" value="TreeGrafter"/>
</dbReference>
<evidence type="ECO:0000256" key="3">
    <source>
        <dbReference type="ARBA" id="ARBA00023123"/>
    </source>
</evidence>
<comment type="similarity">
    <text evidence="6">Belongs to the TRAFAC class myosin-kinesin ATPase superfamily. Myosin family.</text>
</comment>
<dbReference type="Gene3D" id="1.10.10.820">
    <property type="match status" value="1"/>
</dbReference>
<dbReference type="InterPro" id="IPR027417">
    <property type="entry name" value="P-loop_NTPase"/>
</dbReference>
<dbReference type="InterPro" id="IPR036961">
    <property type="entry name" value="Kinesin_motor_dom_sf"/>
</dbReference>
<keyword evidence="1 6" id="KW-0547">Nucleotide-binding</keyword>
<reference evidence="9" key="1">
    <citation type="journal article" date="2011" name="PLoS Biol.">
        <title>Gene gain and loss during evolution of obligate parasitism in the white rust pathogen of Arabidopsis thaliana.</title>
        <authorList>
            <person name="Kemen E."/>
            <person name="Gardiner A."/>
            <person name="Schultz-Larsen T."/>
            <person name="Kemen A.C."/>
            <person name="Balmuth A.L."/>
            <person name="Robert-Seilaniantz A."/>
            <person name="Bailey K."/>
            <person name="Holub E."/>
            <person name="Studholme D.J."/>
            <person name="Maclean D."/>
            <person name="Jones J.D."/>
        </authorList>
    </citation>
    <scope>NUCLEOTIDE SEQUENCE</scope>
</reference>
<organism evidence="9">
    <name type="scientific">Albugo laibachii Nc14</name>
    <dbReference type="NCBI Taxonomy" id="890382"/>
    <lineage>
        <taxon>Eukaryota</taxon>
        <taxon>Sar</taxon>
        <taxon>Stramenopiles</taxon>
        <taxon>Oomycota</taxon>
        <taxon>Peronosporomycetes</taxon>
        <taxon>Albuginales</taxon>
        <taxon>Albuginaceae</taxon>
        <taxon>Albugo</taxon>
    </lineage>
</organism>
<protein>
    <submittedName>
        <fullName evidence="9">Myosinlike protein putative</fullName>
    </submittedName>
</protein>
<feature type="binding site" evidence="6">
    <location>
        <begin position="160"/>
        <end position="167"/>
    </location>
    <ligand>
        <name>ATP</name>
        <dbReference type="ChEBI" id="CHEBI:30616"/>
    </ligand>
</feature>
<dbReference type="Gene3D" id="1.20.58.530">
    <property type="match status" value="1"/>
</dbReference>
<dbReference type="GO" id="GO:0016020">
    <property type="term" value="C:membrane"/>
    <property type="evidence" value="ECO:0007669"/>
    <property type="project" value="TreeGrafter"/>
</dbReference>
<dbReference type="GO" id="GO:0016459">
    <property type="term" value="C:myosin complex"/>
    <property type="evidence" value="ECO:0007669"/>
    <property type="project" value="UniProtKB-KW"/>
</dbReference>
<dbReference type="Gene3D" id="1.20.5.4820">
    <property type="match status" value="1"/>
</dbReference>
<evidence type="ECO:0000256" key="4">
    <source>
        <dbReference type="ARBA" id="ARBA00023175"/>
    </source>
</evidence>
<dbReference type="HOGENOM" id="CLU_000192_6_0_1"/>
<evidence type="ECO:0000256" key="1">
    <source>
        <dbReference type="ARBA" id="ARBA00022741"/>
    </source>
</evidence>
<evidence type="ECO:0000313" key="9">
    <source>
        <dbReference type="EMBL" id="CCA15693.1"/>
    </source>
</evidence>
<dbReference type="PANTHER" id="PTHR13140:SF845">
    <property type="entry name" value="MYOSIN-LIKE PROTEIN"/>
    <property type="match status" value="1"/>
</dbReference>
<dbReference type="Pfam" id="PF00063">
    <property type="entry name" value="Myosin_head"/>
    <property type="match status" value="1"/>
</dbReference>
<dbReference type="InterPro" id="IPR001683">
    <property type="entry name" value="PX_dom"/>
</dbReference>
<dbReference type="GO" id="GO:0035091">
    <property type="term" value="F:phosphatidylinositol binding"/>
    <property type="evidence" value="ECO:0007669"/>
    <property type="project" value="InterPro"/>
</dbReference>
<feature type="domain" description="PX" evidence="7">
    <location>
        <begin position="1219"/>
        <end position="1350"/>
    </location>
</feature>
<reference evidence="9" key="2">
    <citation type="submission" date="2011-02" db="EMBL/GenBank/DDBJ databases">
        <authorList>
            <person name="MacLean D."/>
        </authorList>
    </citation>
    <scope>NUCLEOTIDE SEQUENCE</scope>
</reference>
<dbReference type="SUPFAM" id="SSF52540">
    <property type="entry name" value="P-loop containing nucleoside triphosphate hydrolases"/>
    <property type="match status" value="1"/>
</dbReference>
<dbReference type="EMBL" id="FR824059">
    <property type="protein sequence ID" value="CCA15693.1"/>
    <property type="molecule type" value="Genomic_DNA"/>
</dbReference>
<name>F0W3U5_9STRA</name>
<keyword evidence="2 6" id="KW-0067">ATP-binding</keyword>
<dbReference type="GO" id="GO:0007015">
    <property type="term" value="P:actin filament organization"/>
    <property type="evidence" value="ECO:0007669"/>
    <property type="project" value="TreeGrafter"/>
</dbReference>
<dbReference type="CDD" id="cd06093">
    <property type="entry name" value="PX_domain"/>
    <property type="match status" value="1"/>
</dbReference>
<dbReference type="SUPFAM" id="SSF64268">
    <property type="entry name" value="PX domain"/>
    <property type="match status" value="1"/>
</dbReference>
<dbReference type="PANTHER" id="PTHR13140">
    <property type="entry name" value="MYOSIN"/>
    <property type="match status" value="1"/>
</dbReference>
<evidence type="ECO:0000259" key="8">
    <source>
        <dbReference type="PROSITE" id="PS51456"/>
    </source>
</evidence>
<dbReference type="GO" id="GO:0005737">
    <property type="term" value="C:cytoplasm"/>
    <property type="evidence" value="ECO:0007669"/>
    <property type="project" value="TreeGrafter"/>
</dbReference>
<gene>
    <name evidence="9" type="primary">AlNc14C14G1610</name>
    <name evidence="9" type="ORF">ALNC14_018360</name>
</gene>
<dbReference type="InterPro" id="IPR000048">
    <property type="entry name" value="IQ_motif_EF-hand-BS"/>
</dbReference>
<dbReference type="SMART" id="SM00015">
    <property type="entry name" value="IQ"/>
    <property type="match status" value="2"/>
</dbReference>
<dbReference type="PROSITE" id="PS50195">
    <property type="entry name" value="PX"/>
    <property type="match status" value="1"/>
</dbReference>
<evidence type="ECO:0000256" key="5">
    <source>
        <dbReference type="ARBA" id="ARBA00023203"/>
    </source>
</evidence>
<dbReference type="Gene3D" id="1.20.120.720">
    <property type="entry name" value="Myosin VI head, motor domain, U50 subdomain"/>
    <property type="match status" value="1"/>
</dbReference>
<evidence type="ECO:0000259" key="7">
    <source>
        <dbReference type="PROSITE" id="PS50195"/>
    </source>
</evidence>
<feature type="region of interest" description="Actin-binding" evidence="6">
    <location>
        <begin position="660"/>
        <end position="682"/>
    </location>
</feature>
<keyword evidence="5 6" id="KW-0009">Actin-binding</keyword>
<accession>F0W3U5</accession>
<evidence type="ECO:0000256" key="2">
    <source>
        <dbReference type="ARBA" id="ARBA00022840"/>
    </source>
</evidence>
<dbReference type="CDD" id="cd14891">
    <property type="entry name" value="MYSc_Myo30"/>
    <property type="match status" value="1"/>
</dbReference>
<dbReference type="GO" id="GO:0005524">
    <property type="term" value="F:ATP binding"/>
    <property type="evidence" value="ECO:0007669"/>
    <property type="project" value="UniProtKB-UniRule"/>
</dbReference>
<dbReference type="PRINTS" id="PR00193">
    <property type="entry name" value="MYOSINHEAVY"/>
</dbReference>
<dbReference type="Gene3D" id="3.30.1520.10">
    <property type="entry name" value="Phox-like domain"/>
    <property type="match status" value="1"/>
</dbReference>
<dbReference type="SMART" id="SM00242">
    <property type="entry name" value="MYSc"/>
    <property type="match status" value="1"/>
</dbReference>
<dbReference type="FunFam" id="1.10.10.820:FF:000001">
    <property type="entry name" value="Myosin heavy chain"/>
    <property type="match status" value="1"/>
</dbReference>
<dbReference type="GO" id="GO:0000146">
    <property type="term" value="F:microfilament motor activity"/>
    <property type="evidence" value="ECO:0007669"/>
    <property type="project" value="TreeGrafter"/>
</dbReference>
<dbReference type="Gene3D" id="3.40.850.10">
    <property type="entry name" value="Kinesin motor domain"/>
    <property type="match status" value="1"/>
</dbReference>
<feature type="domain" description="Myosin motor" evidence="8">
    <location>
        <begin position="65"/>
        <end position="784"/>
    </location>
</feature>
<keyword evidence="3 6" id="KW-0518">Myosin</keyword>
<dbReference type="InterPro" id="IPR001609">
    <property type="entry name" value="Myosin_head_motor_dom-like"/>
</dbReference>
<dbReference type="PROSITE" id="PS50096">
    <property type="entry name" value="IQ"/>
    <property type="match status" value="2"/>
</dbReference>